<dbReference type="SUPFAM" id="SSF82199">
    <property type="entry name" value="SET domain"/>
    <property type="match status" value="1"/>
</dbReference>
<dbReference type="PANTHER" id="PTHR45747">
    <property type="entry name" value="HISTONE-LYSINE N-METHYLTRANSFERASE E(Z)"/>
    <property type="match status" value="1"/>
</dbReference>
<dbReference type="EMBL" id="CP144696">
    <property type="protein sequence ID" value="WVZ13331.1"/>
    <property type="molecule type" value="Genomic_DNA"/>
</dbReference>
<feature type="region of interest" description="Disordered" evidence="1">
    <location>
        <begin position="303"/>
        <end position="322"/>
    </location>
</feature>
<dbReference type="AlphaFoldDB" id="A0AAQ3NNN6"/>
<dbReference type="Pfam" id="PF25996">
    <property type="entry name" value="HTH_CLF_N"/>
    <property type="match status" value="1"/>
</dbReference>
<feature type="region of interest" description="Disordered" evidence="1">
    <location>
        <begin position="698"/>
        <end position="720"/>
    </location>
</feature>
<dbReference type="GO" id="GO:0003682">
    <property type="term" value="F:chromatin binding"/>
    <property type="evidence" value="ECO:0007669"/>
    <property type="project" value="TreeGrafter"/>
</dbReference>
<evidence type="ECO:0000256" key="1">
    <source>
        <dbReference type="SAM" id="MobiDB-lite"/>
    </source>
</evidence>
<dbReference type="GO" id="GO:0046976">
    <property type="term" value="F:histone H3K27 methyltransferase activity"/>
    <property type="evidence" value="ECO:0007669"/>
    <property type="project" value="TreeGrafter"/>
</dbReference>
<feature type="domain" description="SET" evidence="2">
    <location>
        <begin position="572"/>
        <end position="687"/>
    </location>
</feature>
<dbReference type="CDD" id="cd10519">
    <property type="entry name" value="SET_EZH"/>
    <property type="match status" value="1"/>
</dbReference>
<dbReference type="Proteomes" id="UP001374535">
    <property type="component" value="Chromosome 5"/>
</dbReference>
<dbReference type="InterPro" id="IPR046341">
    <property type="entry name" value="SET_dom_sf"/>
</dbReference>
<evidence type="ECO:0000259" key="2">
    <source>
        <dbReference type="PROSITE" id="PS50280"/>
    </source>
</evidence>
<dbReference type="Gene3D" id="2.170.270.10">
    <property type="entry name" value="SET domain"/>
    <property type="match status" value="1"/>
</dbReference>
<dbReference type="Pfam" id="PF00856">
    <property type="entry name" value="SET"/>
    <property type="match status" value="1"/>
</dbReference>
<reference evidence="3 4" key="1">
    <citation type="journal article" date="2023" name="Life. Sci Alliance">
        <title>Evolutionary insights into 3D genome organization and epigenetic landscape of Vigna mungo.</title>
        <authorList>
            <person name="Junaid A."/>
            <person name="Singh B."/>
            <person name="Bhatia S."/>
        </authorList>
    </citation>
    <scope>NUCLEOTIDE SEQUENCE [LARGE SCALE GENOMIC DNA]</scope>
    <source>
        <strain evidence="3">Urdbean</strain>
    </source>
</reference>
<dbReference type="GO" id="GO:0005634">
    <property type="term" value="C:nucleus"/>
    <property type="evidence" value="ECO:0007669"/>
    <property type="project" value="TreeGrafter"/>
</dbReference>
<dbReference type="InterPro" id="IPR058609">
    <property type="entry name" value="HTH_CLF-like"/>
</dbReference>
<protein>
    <recommendedName>
        <fullName evidence="2">SET domain-containing protein</fullName>
    </recommendedName>
</protein>
<sequence length="720" mass="81489">MFAQEKVHRHWRNLEPVFPTNKRVLSRNEYLHGGENVNKLSLRIDNPLCKFNGFPEATLEEDQFNDVDISAAKSIRIPIEEKLPTYTAWVYVARNEKMAKDQSVIGKFQMYYDQNRGEMMICSDNEEEIPNTQNVKHEFTEAEDQILRMTLEEYGSTKEVLGIINEIFETEDSEVQERYEKLKEKSMESLDQHSKDCHCKGCQSHREIFDCAIHGTDQPLIYLSEKHVCSEPEVGRKPCSDQCYLLDKGITPMEVDDKGITPMEVDTTLPPKEPQSSCELKRTSDDIIINIGNQYSELSLDASDNENHTTSSASLESLGEHASKKLPVSGSFDHCERDKGVMNGREDLTKEIEFNEMPISKDVQTDKMISDSDWRPTERDLYLKGVELYGKNSCLIATTLLTGMKTCLQVAEYMFAGGESMIHGSTTNSTVDRNENINAERTGLWYFVLPNRGGTWKCHQDQDHNGKRENLGSSTILESLPVCPLDGEKLLMGKTCAISNIRLVDVMECVERNALVFLMELAVKNIVGVQRYAQIDSEDVIVLRVNAEVDYVRALQPIVNVTQMSVEIVGLGNILLAKSDVVGWGAFAKNPISKSVCLGEYKGELISPKEAEKRGKLYDRVNTSFLFNLNNEWVIDAHRLGDKLKFANHSSKPNCYAKVMLVGGEHRVGIYAKENIEAGDEIFYDYWYDLECAPSWALPPEDNASKKDELGISQSKAKKR</sequence>
<keyword evidence="4" id="KW-1185">Reference proteome</keyword>
<dbReference type="PROSITE" id="PS50280">
    <property type="entry name" value="SET"/>
    <property type="match status" value="1"/>
</dbReference>
<dbReference type="SMART" id="SM00317">
    <property type="entry name" value="SET"/>
    <property type="match status" value="1"/>
</dbReference>
<dbReference type="GO" id="GO:0031507">
    <property type="term" value="P:heterochromatin formation"/>
    <property type="evidence" value="ECO:0007669"/>
    <property type="project" value="TreeGrafter"/>
</dbReference>
<dbReference type="InterPro" id="IPR045318">
    <property type="entry name" value="EZH1/2-like"/>
</dbReference>
<accession>A0AAQ3NNN6</accession>
<evidence type="ECO:0000313" key="4">
    <source>
        <dbReference type="Proteomes" id="UP001374535"/>
    </source>
</evidence>
<proteinExistence type="predicted"/>
<gene>
    <name evidence="3" type="ORF">V8G54_017861</name>
</gene>
<dbReference type="PANTHER" id="PTHR45747:SF14">
    <property type="entry name" value="HISTONE-LYSINE N-METHYLTRANSFERASE EZA1"/>
    <property type="match status" value="1"/>
</dbReference>
<name>A0AAQ3NNN6_VIGMU</name>
<evidence type="ECO:0000313" key="3">
    <source>
        <dbReference type="EMBL" id="WVZ13331.1"/>
    </source>
</evidence>
<dbReference type="InterPro" id="IPR001214">
    <property type="entry name" value="SET_dom"/>
</dbReference>
<organism evidence="3 4">
    <name type="scientific">Vigna mungo</name>
    <name type="common">Black gram</name>
    <name type="synonym">Phaseolus mungo</name>
    <dbReference type="NCBI Taxonomy" id="3915"/>
    <lineage>
        <taxon>Eukaryota</taxon>
        <taxon>Viridiplantae</taxon>
        <taxon>Streptophyta</taxon>
        <taxon>Embryophyta</taxon>
        <taxon>Tracheophyta</taxon>
        <taxon>Spermatophyta</taxon>
        <taxon>Magnoliopsida</taxon>
        <taxon>eudicotyledons</taxon>
        <taxon>Gunneridae</taxon>
        <taxon>Pentapetalae</taxon>
        <taxon>rosids</taxon>
        <taxon>fabids</taxon>
        <taxon>Fabales</taxon>
        <taxon>Fabaceae</taxon>
        <taxon>Papilionoideae</taxon>
        <taxon>50 kb inversion clade</taxon>
        <taxon>NPAAA clade</taxon>
        <taxon>indigoferoid/millettioid clade</taxon>
        <taxon>Phaseoleae</taxon>
        <taxon>Vigna</taxon>
    </lineage>
</organism>